<accession>A0ABX5B0R6</accession>
<dbReference type="Gene3D" id="3.40.10.10">
    <property type="entry name" value="DNA Methylphosphotriester Repair Domain"/>
    <property type="match status" value="1"/>
</dbReference>
<organism evidence="2 3">
    <name type="scientific">Brachyspira murdochii</name>
    <dbReference type="NCBI Taxonomy" id="84378"/>
    <lineage>
        <taxon>Bacteria</taxon>
        <taxon>Pseudomonadati</taxon>
        <taxon>Spirochaetota</taxon>
        <taxon>Spirochaetia</taxon>
        <taxon>Brachyspirales</taxon>
        <taxon>Brachyspiraceae</taxon>
        <taxon>Brachyspira</taxon>
    </lineage>
</organism>
<proteinExistence type="predicted"/>
<dbReference type="SUPFAM" id="SSF57884">
    <property type="entry name" value="Ada DNA repair protein, N-terminal domain (N-Ada 10)"/>
    <property type="match status" value="1"/>
</dbReference>
<evidence type="ECO:0000313" key="2">
    <source>
        <dbReference type="EMBL" id="PPS20758.1"/>
    </source>
</evidence>
<sequence length="68" mass="7709">MKKIIKLIIIFTILISSNITAANIVYITKTGKKYHIQNCRTIKGEAYKISLSEAKNKGYTPCKVCKPY</sequence>
<reference evidence="2 3" key="1">
    <citation type="submission" date="2014-04" db="EMBL/GenBank/DDBJ databases">
        <title>Whole genome sequence of 'Brachyspira hampsonii' D13-03603F2.</title>
        <authorList>
            <person name="Patterson A.H."/>
            <person name="Chaban B."/>
            <person name="Fernando C."/>
            <person name="Harding J.C."/>
            <person name="Hill J.E."/>
        </authorList>
    </citation>
    <scope>NUCLEOTIDE SEQUENCE [LARGE SCALE GENOMIC DNA]</scope>
    <source>
        <strain evidence="2 3">D13-03603F2</strain>
    </source>
</reference>
<gene>
    <name evidence="2" type="ORF">DJ52_14805</name>
</gene>
<protein>
    <submittedName>
        <fullName evidence="2">Nuclease</fullName>
    </submittedName>
</protein>
<evidence type="ECO:0000313" key="3">
    <source>
        <dbReference type="Proteomes" id="UP000238924"/>
    </source>
</evidence>
<feature type="chain" id="PRO_5047348231" evidence="1">
    <location>
        <begin position="22"/>
        <end position="68"/>
    </location>
</feature>
<comment type="caution">
    <text evidence="2">The sequence shown here is derived from an EMBL/GenBank/DDBJ whole genome shotgun (WGS) entry which is preliminary data.</text>
</comment>
<feature type="signal peptide" evidence="1">
    <location>
        <begin position="1"/>
        <end position="21"/>
    </location>
</feature>
<dbReference type="InterPro" id="IPR035451">
    <property type="entry name" value="Ada-like_dom_sf"/>
</dbReference>
<dbReference type="RefSeq" id="WP_041749990.1">
    <property type="nucleotide sequence ID" value="NZ_JAWLPZ010000010.1"/>
</dbReference>
<dbReference type="EMBL" id="JJMJ01000266">
    <property type="protein sequence ID" value="PPS20758.1"/>
    <property type="molecule type" value="Genomic_DNA"/>
</dbReference>
<evidence type="ECO:0000256" key="1">
    <source>
        <dbReference type="SAM" id="SignalP"/>
    </source>
</evidence>
<keyword evidence="1" id="KW-0732">Signal</keyword>
<keyword evidence="3" id="KW-1185">Reference proteome</keyword>
<dbReference type="Proteomes" id="UP000238924">
    <property type="component" value="Unassembled WGS sequence"/>
</dbReference>
<name>A0ABX5B0R6_9SPIR</name>